<feature type="chain" id="PRO_5032397590" evidence="2">
    <location>
        <begin position="19"/>
        <end position="1746"/>
    </location>
</feature>
<gene>
    <name evidence="3" type="ORF">PMACD_LOCUS1820</name>
</gene>
<accession>A0A821MML7</accession>
<sequence length="1746" mass="198813">MAHKVLGCILLLALFSEGKEKSRWSRQLSSYTADISDWVPLPGPVDQEPQQIRRQAIAEPRILSEPFPGFARSNGFGQEEFPPRPLFNSQPNRQLYLQAVPSAPQNYLSDQGFGQGLKFGLTQPNFPFSQGFVSPNFNFDGIPQIKARPPVISPVKFDNFAKPIQPQAKPFLGLPAKPKLESPKFVDGYRVENNSEIGMKKKAPTLQKVKFESFEKQKESTIQSKPKSEREEVQLLYVPVESLNRGQFNFRSPLTSAQAVNTDFYNQSPRVPPLRQNLAAEFQRPLQKPLESYNSQEALNDFNRQLIGFERESSKFSTLTSPFPTVSSTTPQPKKLKPHQPPLAIFLSPENKQDSVKVGDVLLSLKSADTVPVLDSVNPLNAPKVFIGPSNLTPPENFVKFDLPYLSNIENIDKKLRQLPFFVAPLSYSTPQGFAKIPFPSPHVGSVVINSQIRDSPKAPSPQTFPDSYNVPYVRQQPQVYQQYQTQNTGTQKPQISYYSTVAPKPITPPVNNQNYYSIEQQTVSTLAPQPTPKEPSQNVQSSVKPEAYFLGNYRDQYNSNQYVNFPSEVNQQFPQPAQAYNIPHHVETTTTPRTTVSTTTKSSSTYPSQLLETHNPYSINHAFHFNTPVDYQNFFEEYKEPKVSPVATSPPATESATIPSTERNVVQTQSSKGKYSQNYIKNYSPEIHYESEIHSRRPIYNTKEYTTNIQNELITQTERNVPKPKDSFYKNEEVVENNNAAQIYKESVESKEAEDVNKQAPTISDYTSESTPEVYESAKIQTSQYGLYDTNYSNENIQQTESSSTITTTTTTTRRTPLRTRGRPRYTTARPDSNDYTTRPTVTRRPYRERRPTQTKSRYEPNRISTEKAIKDESDTTEGTSKVTRTRGRIHYRPTAGDDNSEKHTKQKDDLAYQRDILHQNYPVTLMERTSTVDIEAITEPTAKQQITNSVDDFKTYDTENAYTNDKLSITERDPATPELTKETDTPKESSIELESPFVHVDQINENEDVVYQARSSVAPSAYGYEEVKEQPSEDYKLQQTDQVYATSPVSPVTEQNIPNYSANNEYSTEQEETATFQDVEATKLSLVQTEEKVVETTPSYNRVRVRPSLVRQYHQVSSTESSRIKTERRKSTQQPITYRPAFDRRRTTMRIEEIEADLKTKPVHSRPEYDNHKHPVYKPELSTEATLQSQTTEAGNKRGQFRRRRPVYTTTSTESTSRRPYEVKNRFRGRRPTDKPTDKPEVQTEISATSTSKGPLYNRYNHRTKLSERFNKKPEQEEAITEDQESNYSINRPKYASPESDKWSPKISKDSFKPYNPNELDDDTKSETKHVEDELDIITARNEYEDILISVTPATNKNNRVNKKIADIPPTLEAYVEQSKVSKTEASDPSSTFETMLEEVMKSLEEQDEDEYTNKVMKHKGGEIGEIPPEKIISSGVNYSLKSTTPVQEETTTTAYQTTTEEQTQENFELESNPTNRRRGFWKKVKVRPLTESFEVAESQYYSNTVNTLGQSISKTLDKSGENTKKKIKVTTYKPSYQFIKDFFENEEDIYDVSPDIDIPRINATHQLKAHAEKLIQITTESTTSKETSASSVNPGDMDWGTGSPDPTFEDASLYTEATQPTIDRSDGFSFMEYLFGMTSDDEVQRKREIEEIITKSPDPETEATKGTTETYIPDEITAETMTETSATEIQRNTTETSIEMENSSISSFMKPSNIISTSMSTEVSHETEICFRGKCIKTKKDLL</sequence>
<feature type="compositionally biased region" description="Low complexity" evidence="1">
    <location>
        <begin position="806"/>
        <end position="816"/>
    </location>
</feature>
<dbReference type="Proteomes" id="UP000663880">
    <property type="component" value="Unassembled WGS sequence"/>
</dbReference>
<feature type="compositionally biased region" description="Basic and acidic residues" evidence="1">
    <location>
        <begin position="850"/>
        <end position="875"/>
    </location>
</feature>
<proteinExistence type="predicted"/>
<comment type="caution">
    <text evidence="3">The sequence shown here is derived from an EMBL/GenBank/DDBJ whole genome shotgun (WGS) entry which is preliminary data.</text>
</comment>
<dbReference type="EMBL" id="CAJOBZ010000003">
    <property type="protein sequence ID" value="CAF4770944.1"/>
    <property type="molecule type" value="Genomic_DNA"/>
</dbReference>
<reference evidence="3" key="1">
    <citation type="submission" date="2021-02" db="EMBL/GenBank/DDBJ databases">
        <authorList>
            <person name="Steward A R."/>
        </authorList>
    </citation>
    <scope>NUCLEOTIDE SEQUENCE</scope>
</reference>
<feature type="compositionally biased region" description="Polar residues" evidence="1">
    <location>
        <begin position="1185"/>
        <end position="1196"/>
    </location>
</feature>
<feature type="compositionally biased region" description="Basic and acidic residues" evidence="1">
    <location>
        <begin position="1301"/>
        <end position="1314"/>
    </location>
</feature>
<feature type="compositionally biased region" description="Low complexity" evidence="1">
    <location>
        <begin position="589"/>
        <end position="606"/>
    </location>
</feature>
<protein>
    <submittedName>
        <fullName evidence="3">Uncharacterized protein</fullName>
    </submittedName>
</protein>
<dbReference type="OrthoDB" id="6382824at2759"/>
<evidence type="ECO:0000256" key="2">
    <source>
        <dbReference type="SAM" id="SignalP"/>
    </source>
</evidence>
<evidence type="ECO:0000256" key="1">
    <source>
        <dbReference type="SAM" id="MobiDB-lite"/>
    </source>
</evidence>
<feature type="signal peptide" evidence="2">
    <location>
        <begin position="1"/>
        <end position="18"/>
    </location>
</feature>
<keyword evidence="2" id="KW-0732">Signal</keyword>
<keyword evidence="4" id="KW-1185">Reference proteome</keyword>
<feature type="compositionally biased region" description="Low complexity" evidence="1">
    <location>
        <begin position="1446"/>
        <end position="1468"/>
    </location>
</feature>
<feature type="region of interest" description="Disordered" evidence="1">
    <location>
        <begin position="798"/>
        <end position="886"/>
    </location>
</feature>
<feature type="region of interest" description="Disordered" evidence="1">
    <location>
        <begin position="973"/>
        <end position="992"/>
    </location>
</feature>
<feature type="compositionally biased region" description="Polar residues" evidence="1">
    <location>
        <begin position="1246"/>
        <end position="1255"/>
    </location>
</feature>
<feature type="region of interest" description="Disordered" evidence="1">
    <location>
        <begin position="589"/>
        <end position="609"/>
    </location>
</feature>
<feature type="region of interest" description="Disordered" evidence="1">
    <location>
        <begin position="1184"/>
        <end position="1330"/>
    </location>
</feature>
<name>A0A821MML7_9NEOP</name>
<organism evidence="3 4">
    <name type="scientific">Pieris macdunnoughi</name>
    <dbReference type="NCBI Taxonomy" id="345717"/>
    <lineage>
        <taxon>Eukaryota</taxon>
        <taxon>Metazoa</taxon>
        <taxon>Ecdysozoa</taxon>
        <taxon>Arthropoda</taxon>
        <taxon>Hexapoda</taxon>
        <taxon>Insecta</taxon>
        <taxon>Pterygota</taxon>
        <taxon>Neoptera</taxon>
        <taxon>Endopterygota</taxon>
        <taxon>Lepidoptera</taxon>
        <taxon>Glossata</taxon>
        <taxon>Ditrysia</taxon>
        <taxon>Papilionoidea</taxon>
        <taxon>Pieridae</taxon>
        <taxon>Pierinae</taxon>
        <taxon>Pieris</taxon>
    </lineage>
</organism>
<feature type="compositionally biased region" description="Basic and acidic residues" evidence="1">
    <location>
        <begin position="1267"/>
        <end position="1278"/>
    </location>
</feature>
<feature type="region of interest" description="Disordered" evidence="1">
    <location>
        <begin position="1445"/>
        <end position="1474"/>
    </location>
</feature>
<evidence type="ECO:0000313" key="4">
    <source>
        <dbReference type="Proteomes" id="UP000663880"/>
    </source>
</evidence>
<evidence type="ECO:0000313" key="3">
    <source>
        <dbReference type="EMBL" id="CAF4770944.1"/>
    </source>
</evidence>
<feature type="compositionally biased region" description="Basic and acidic residues" evidence="1">
    <location>
        <begin position="1218"/>
        <end position="1244"/>
    </location>
</feature>